<evidence type="ECO:0008006" key="4">
    <source>
        <dbReference type="Google" id="ProtNLM"/>
    </source>
</evidence>
<accession>A0A166DC35</accession>
<gene>
    <name evidence="1" type="ORF">DCAR_005907</name>
    <name evidence="2" type="ORF">DCAR_0206643</name>
</gene>
<sequence length="201" mass="22944">MPVDLIKLLGDTPSISHLYVNGYTVEVLGQPFYPTLKGVAPRIEILRLLGLQFKNVCQLYNSLSLIRCLSNLRVLMIELKPGTRSLDPTVGQRMEKPCWKDVLLHQLHTLTILDVVVDTRVLSLIKTLLAVSPSLKKIFFHFSNVKADAYAEMSKIKKLFRQCPRKSLSAKIYLSFQNPRNIVTQPNRYSSHLGALWFELH</sequence>
<reference evidence="1" key="1">
    <citation type="journal article" date="2016" name="Nat. Genet.">
        <title>A high-quality carrot genome assembly provides new insights into carotenoid accumulation and asterid genome evolution.</title>
        <authorList>
            <person name="Iorizzo M."/>
            <person name="Ellison S."/>
            <person name="Senalik D."/>
            <person name="Zeng P."/>
            <person name="Satapoomin P."/>
            <person name="Huang J."/>
            <person name="Bowman M."/>
            <person name="Iovene M."/>
            <person name="Sanseverino W."/>
            <person name="Cavagnaro P."/>
            <person name="Yildiz M."/>
            <person name="Macko-Podgorni A."/>
            <person name="Moranska E."/>
            <person name="Grzebelus E."/>
            <person name="Grzebelus D."/>
            <person name="Ashrafi H."/>
            <person name="Zheng Z."/>
            <person name="Cheng S."/>
            <person name="Spooner D."/>
            <person name="Van Deynze A."/>
            <person name="Simon P."/>
        </authorList>
    </citation>
    <scope>NUCLEOTIDE SEQUENCE [LARGE SCALE GENOMIC DNA]</scope>
    <source>
        <tissue evidence="1">Leaf</tissue>
    </source>
</reference>
<dbReference type="Proteomes" id="UP000077755">
    <property type="component" value="Chromosome 2"/>
</dbReference>
<evidence type="ECO:0000313" key="1">
    <source>
        <dbReference type="EMBL" id="KZN05070.1"/>
    </source>
</evidence>
<dbReference type="AlphaFoldDB" id="A0A166DC35"/>
<dbReference type="EMBL" id="CP093344">
    <property type="protein sequence ID" value="WOG87419.1"/>
    <property type="molecule type" value="Genomic_DNA"/>
</dbReference>
<protein>
    <recommendedName>
        <fullName evidence="4">FBD domain-containing protein</fullName>
    </recommendedName>
</protein>
<reference evidence="2" key="2">
    <citation type="submission" date="2022-03" db="EMBL/GenBank/DDBJ databases">
        <title>Draft title - Genomic analysis of global carrot germplasm unveils the trajectory of domestication and the origin of high carotenoid orange carrot.</title>
        <authorList>
            <person name="Iorizzo M."/>
            <person name="Ellison S."/>
            <person name="Senalik D."/>
            <person name="Macko-Podgorni A."/>
            <person name="Grzebelus D."/>
            <person name="Bostan H."/>
            <person name="Rolling W."/>
            <person name="Curaba J."/>
            <person name="Simon P."/>
        </authorList>
    </citation>
    <scope>NUCLEOTIDE SEQUENCE</scope>
    <source>
        <tissue evidence="2">Leaf</tissue>
    </source>
</reference>
<dbReference type="EMBL" id="LNRQ01000002">
    <property type="protein sequence ID" value="KZN05070.1"/>
    <property type="molecule type" value="Genomic_DNA"/>
</dbReference>
<keyword evidence="3" id="KW-1185">Reference proteome</keyword>
<proteinExistence type="predicted"/>
<organism evidence="1">
    <name type="scientific">Daucus carota subsp. sativus</name>
    <name type="common">Carrot</name>
    <dbReference type="NCBI Taxonomy" id="79200"/>
    <lineage>
        <taxon>Eukaryota</taxon>
        <taxon>Viridiplantae</taxon>
        <taxon>Streptophyta</taxon>
        <taxon>Embryophyta</taxon>
        <taxon>Tracheophyta</taxon>
        <taxon>Spermatophyta</taxon>
        <taxon>Magnoliopsida</taxon>
        <taxon>eudicotyledons</taxon>
        <taxon>Gunneridae</taxon>
        <taxon>Pentapetalae</taxon>
        <taxon>asterids</taxon>
        <taxon>campanulids</taxon>
        <taxon>Apiales</taxon>
        <taxon>Apiaceae</taxon>
        <taxon>Apioideae</taxon>
        <taxon>Scandiceae</taxon>
        <taxon>Daucinae</taxon>
        <taxon>Daucus</taxon>
        <taxon>Daucus sect. Daucus</taxon>
    </lineage>
</organism>
<name>A0A166DC35_DAUCS</name>
<dbReference type="Gramene" id="KZN05070">
    <property type="protein sequence ID" value="KZN05070"/>
    <property type="gene ID" value="DCAR_005907"/>
</dbReference>
<evidence type="ECO:0000313" key="3">
    <source>
        <dbReference type="Proteomes" id="UP000077755"/>
    </source>
</evidence>
<evidence type="ECO:0000313" key="2">
    <source>
        <dbReference type="EMBL" id="WOG87419.1"/>
    </source>
</evidence>